<evidence type="ECO:0000313" key="2">
    <source>
        <dbReference type="Proteomes" id="UP000078492"/>
    </source>
</evidence>
<name>A0A195DA08_9HYME</name>
<dbReference type="EMBL" id="KQ981135">
    <property type="protein sequence ID" value="KYN09239.1"/>
    <property type="molecule type" value="Genomic_DNA"/>
</dbReference>
<reference evidence="1 2" key="1">
    <citation type="submission" date="2015-09" db="EMBL/GenBank/DDBJ databases">
        <title>Trachymyrmex cornetzi WGS genome.</title>
        <authorList>
            <person name="Nygaard S."/>
            <person name="Hu H."/>
            <person name="Boomsma J."/>
            <person name="Zhang G."/>
        </authorList>
    </citation>
    <scope>NUCLEOTIDE SEQUENCE [LARGE SCALE GENOMIC DNA]</scope>
    <source>
        <strain evidence="1">Tcor2-1</strain>
        <tissue evidence="1">Whole body</tissue>
    </source>
</reference>
<keyword evidence="2" id="KW-1185">Reference proteome</keyword>
<dbReference type="Proteomes" id="UP000078492">
    <property type="component" value="Unassembled WGS sequence"/>
</dbReference>
<sequence length="97" mass="11450">MKKSAAEAHRMLSNTYSEAAISERTMILTSKTGIAVEERRFLKMQNWRHYLIKTRVKIKKNWHDYWDSISHFKTPQSHGNDSEAWKLGAVRVEVERC</sequence>
<dbReference type="Gene3D" id="1.10.10.1450">
    <property type="match status" value="1"/>
</dbReference>
<protein>
    <submittedName>
        <fullName evidence="1">Uncharacterized protein</fullName>
    </submittedName>
</protein>
<gene>
    <name evidence="1" type="ORF">ALC57_18669</name>
</gene>
<dbReference type="AlphaFoldDB" id="A0A195DA08"/>
<organism evidence="1 2">
    <name type="scientific">Trachymyrmex cornetzi</name>
    <dbReference type="NCBI Taxonomy" id="471704"/>
    <lineage>
        <taxon>Eukaryota</taxon>
        <taxon>Metazoa</taxon>
        <taxon>Ecdysozoa</taxon>
        <taxon>Arthropoda</taxon>
        <taxon>Hexapoda</taxon>
        <taxon>Insecta</taxon>
        <taxon>Pterygota</taxon>
        <taxon>Neoptera</taxon>
        <taxon>Endopterygota</taxon>
        <taxon>Hymenoptera</taxon>
        <taxon>Apocrita</taxon>
        <taxon>Aculeata</taxon>
        <taxon>Formicoidea</taxon>
        <taxon>Formicidae</taxon>
        <taxon>Myrmicinae</taxon>
        <taxon>Trachymyrmex</taxon>
    </lineage>
</organism>
<evidence type="ECO:0000313" key="1">
    <source>
        <dbReference type="EMBL" id="KYN09239.1"/>
    </source>
</evidence>
<accession>A0A195DA08</accession>
<proteinExistence type="predicted"/>